<reference evidence="5 6" key="2">
    <citation type="journal article" date="2012" name="Stand. Genomic Sci.">
        <title>Complete genome sequence of the termite hindgut bacterium Spirochaeta coccoides type strain (SPN1(T)), reclassification in the genus Sphaerochaeta as Sphaerochaeta coccoides comb. nov. and emendations of the family Spirochaetaceae and the genus Sphaerochaeta.</title>
        <authorList>
            <person name="Abt B."/>
            <person name="Han C."/>
            <person name="Scheuner C."/>
            <person name="Lu M."/>
            <person name="Lapidus A."/>
            <person name="Nolan M."/>
            <person name="Lucas S."/>
            <person name="Hammon N."/>
            <person name="Deshpande S."/>
            <person name="Cheng J.F."/>
            <person name="Tapia R."/>
            <person name="Goodwin L.A."/>
            <person name="Pitluck S."/>
            <person name="Liolios K."/>
            <person name="Pagani I."/>
            <person name="Ivanova N."/>
            <person name="Mavromatis K."/>
            <person name="Mikhailova N."/>
            <person name="Huntemann M."/>
            <person name="Pati A."/>
            <person name="Chen A."/>
            <person name="Palaniappan K."/>
            <person name="Land M."/>
            <person name="Hauser L."/>
            <person name="Brambilla E.M."/>
            <person name="Rohde M."/>
            <person name="Spring S."/>
            <person name="Gronow S."/>
            <person name="Goker M."/>
            <person name="Woyke T."/>
            <person name="Bristow J."/>
            <person name="Eisen J.A."/>
            <person name="Markowitz V."/>
            <person name="Hugenholtz P."/>
            <person name="Kyrpides N.C."/>
            <person name="Klenk H.P."/>
            <person name="Detter J.C."/>
        </authorList>
    </citation>
    <scope>NUCLEOTIDE SEQUENCE [LARGE SCALE GENOMIC DNA]</scope>
    <source>
        <strain evidence="6">ATCC BAA-1237 / DSM 17374 / SPN1</strain>
    </source>
</reference>
<protein>
    <submittedName>
        <fullName evidence="5">ABC transporter related protein</fullName>
    </submittedName>
</protein>
<dbReference type="InterPro" id="IPR003593">
    <property type="entry name" value="AAA+_ATPase"/>
</dbReference>
<dbReference type="Proteomes" id="UP000007939">
    <property type="component" value="Chromosome"/>
</dbReference>
<dbReference type="InterPro" id="IPR003439">
    <property type="entry name" value="ABC_transporter-like_ATP-bd"/>
</dbReference>
<keyword evidence="3" id="KW-0067">ATP-binding</keyword>
<dbReference type="SMART" id="SM00382">
    <property type="entry name" value="AAA"/>
    <property type="match status" value="1"/>
</dbReference>
<evidence type="ECO:0000313" key="5">
    <source>
        <dbReference type="EMBL" id="AEC02810.1"/>
    </source>
</evidence>
<dbReference type="InterPro" id="IPR027417">
    <property type="entry name" value="P-loop_NTPase"/>
</dbReference>
<evidence type="ECO:0000256" key="1">
    <source>
        <dbReference type="ARBA" id="ARBA00022448"/>
    </source>
</evidence>
<dbReference type="PROSITE" id="PS50893">
    <property type="entry name" value="ABC_TRANSPORTER_2"/>
    <property type="match status" value="1"/>
</dbReference>
<dbReference type="SUPFAM" id="SSF52540">
    <property type="entry name" value="P-loop containing nucleoside triphosphate hydrolases"/>
    <property type="match status" value="1"/>
</dbReference>
<gene>
    <name evidence="5" type="ordered locus">Spico_1609</name>
</gene>
<dbReference type="KEGG" id="scc:Spico_1609"/>
<accession>F4GJR3</accession>
<evidence type="ECO:0000256" key="3">
    <source>
        <dbReference type="ARBA" id="ARBA00022840"/>
    </source>
</evidence>
<feature type="domain" description="ABC transporter" evidence="4">
    <location>
        <begin position="2"/>
        <end position="226"/>
    </location>
</feature>
<dbReference type="Pfam" id="PF00005">
    <property type="entry name" value="ABC_tran"/>
    <property type="match status" value="1"/>
</dbReference>
<dbReference type="InterPro" id="IPR051782">
    <property type="entry name" value="ABC_Transporter_VariousFunc"/>
</dbReference>
<sequence length="283" mass="31668">MIHVRDLEFRYGTHPLFSHLDMDIRGGAIHGLLGLNGAGKTTLLRLLSGQLFPSDGMIDVLGFTPSQRKPDFLSEIFFIPDEINLPDFTGIQYVEMISPFYPWFDAAVCDTLCKDFEVDQRRKLTELSFGQKKKFLLAFGLASMTPIMVMDEPTNGLDIPSKTQFRRAVAAAISPQRCFIISTHQVRDLENLIDPIIIVHNGKIIFNQSIEEISARFSMSHEYGQQPPTEVLYSEQIPGGWVSVHETPAGTDRQPLDLETLFNAVVANPVAFARQTQIQGGTL</sequence>
<dbReference type="STRING" id="760011.Spico_1609"/>
<keyword evidence="2" id="KW-0547">Nucleotide-binding</keyword>
<dbReference type="CDD" id="cd03230">
    <property type="entry name" value="ABC_DR_subfamily_A"/>
    <property type="match status" value="1"/>
</dbReference>
<dbReference type="HOGENOM" id="CLU_000604_1_2_12"/>
<dbReference type="EMBL" id="CP002659">
    <property type="protein sequence ID" value="AEC02810.1"/>
    <property type="molecule type" value="Genomic_DNA"/>
</dbReference>
<dbReference type="OrthoDB" id="9804819at2"/>
<evidence type="ECO:0000313" key="6">
    <source>
        <dbReference type="Proteomes" id="UP000007939"/>
    </source>
</evidence>
<organism evidence="5 6">
    <name type="scientific">Parasphaerochaeta coccoides (strain ATCC BAA-1237 / DSM 17374 / SPN1)</name>
    <name type="common">Sphaerochaeta coccoides</name>
    <dbReference type="NCBI Taxonomy" id="760011"/>
    <lineage>
        <taxon>Bacteria</taxon>
        <taxon>Pseudomonadati</taxon>
        <taxon>Spirochaetota</taxon>
        <taxon>Spirochaetia</taxon>
        <taxon>Spirochaetales</taxon>
        <taxon>Sphaerochaetaceae</taxon>
        <taxon>Parasphaerochaeta</taxon>
    </lineage>
</organism>
<keyword evidence="1" id="KW-0813">Transport</keyword>
<keyword evidence="6" id="KW-1185">Reference proteome</keyword>
<reference evidence="6" key="1">
    <citation type="submission" date="2011-04" db="EMBL/GenBank/DDBJ databases">
        <title>The complete genome of Spirochaeta coccoides DSM 17374.</title>
        <authorList>
            <person name="Lucas S."/>
            <person name="Copeland A."/>
            <person name="Lapidus A."/>
            <person name="Bruce D."/>
            <person name="Goodwin L."/>
            <person name="Pitluck S."/>
            <person name="Peters L."/>
            <person name="Kyrpides N."/>
            <person name="Mavromatis K."/>
            <person name="Pagani I."/>
            <person name="Ivanova N."/>
            <person name="Ovchinnikova G."/>
            <person name="Lu M."/>
            <person name="Detter J.C."/>
            <person name="Tapia R."/>
            <person name="Han C."/>
            <person name="Land M."/>
            <person name="Hauser L."/>
            <person name="Markowitz V."/>
            <person name="Cheng J.-F."/>
            <person name="Hugenholtz P."/>
            <person name="Woyke T."/>
            <person name="Wu D."/>
            <person name="Spring S."/>
            <person name="Schroeder M."/>
            <person name="Brambilla E."/>
            <person name="Klenk H.-P."/>
            <person name="Eisen J.A."/>
        </authorList>
    </citation>
    <scope>NUCLEOTIDE SEQUENCE [LARGE SCALE GENOMIC DNA]</scope>
    <source>
        <strain evidence="6">ATCC BAA-1237 / DSM 17374 / SPN1</strain>
    </source>
</reference>
<dbReference type="PANTHER" id="PTHR42939">
    <property type="entry name" value="ABC TRANSPORTER ATP-BINDING PROTEIN ALBC-RELATED"/>
    <property type="match status" value="1"/>
</dbReference>
<name>F4GJR3_PARC1</name>
<dbReference type="eggNOG" id="COG1131">
    <property type="taxonomic scope" value="Bacteria"/>
</dbReference>
<dbReference type="RefSeq" id="WP_013740204.1">
    <property type="nucleotide sequence ID" value="NC_015436.1"/>
</dbReference>
<evidence type="ECO:0000259" key="4">
    <source>
        <dbReference type="PROSITE" id="PS50893"/>
    </source>
</evidence>
<evidence type="ECO:0000256" key="2">
    <source>
        <dbReference type="ARBA" id="ARBA00022741"/>
    </source>
</evidence>
<proteinExistence type="predicted"/>
<dbReference type="GO" id="GO:0016887">
    <property type="term" value="F:ATP hydrolysis activity"/>
    <property type="evidence" value="ECO:0007669"/>
    <property type="project" value="InterPro"/>
</dbReference>
<dbReference type="Gene3D" id="3.40.50.300">
    <property type="entry name" value="P-loop containing nucleotide triphosphate hydrolases"/>
    <property type="match status" value="1"/>
</dbReference>
<dbReference type="AlphaFoldDB" id="F4GJR3"/>
<dbReference type="PANTHER" id="PTHR42939:SF1">
    <property type="entry name" value="ABC TRANSPORTER ATP-BINDING PROTEIN ALBC-RELATED"/>
    <property type="match status" value="1"/>
</dbReference>
<dbReference type="GO" id="GO:0005524">
    <property type="term" value="F:ATP binding"/>
    <property type="evidence" value="ECO:0007669"/>
    <property type="project" value="UniProtKB-KW"/>
</dbReference>